<dbReference type="SUPFAM" id="SSF56349">
    <property type="entry name" value="DNA breaking-rejoining enzymes"/>
    <property type="match status" value="1"/>
</dbReference>
<dbReference type="EMBL" id="PYMC01000004">
    <property type="protein sequence ID" value="PSW05669.1"/>
    <property type="molecule type" value="Genomic_DNA"/>
</dbReference>
<keyword evidence="8" id="KW-1185">Reference proteome</keyword>
<evidence type="ECO:0000256" key="3">
    <source>
        <dbReference type="ARBA" id="ARBA00023172"/>
    </source>
</evidence>
<dbReference type="Pfam" id="PF00589">
    <property type="entry name" value="Phage_integrase"/>
    <property type="match status" value="1"/>
</dbReference>
<evidence type="ECO:0000259" key="5">
    <source>
        <dbReference type="PROSITE" id="PS51898"/>
    </source>
</evidence>
<dbReference type="PROSITE" id="PS51898">
    <property type="entry name" value="TYR_RECOMBINASE"/>
    <property type="match status" value="1"/>
</dbReference>
<evidence type="ECO:0000313" key="7">
    <source>
        <dbReference type="EMBL" id="PSW05669.1"/>
    </source>
</evidence>
<keyword evidence="3" id="KW-0233">DNA recombination</keyword>
<evidence type="ECO:0000256" key="4">
    <source>
        <dbReference type="PROSITE-ProRule" id="PRU01248"/>
    </source>
</evidence>
<dbReference type="InterPro" id="IPR011010">
    <property type="entry name" value="DNA_brk_join_enz"/>
</dbReference>
<dbReference type="PANTHER" id="PTHR30349:SF93">
    <property type="entry name" value="FELS-2 PROPHAGE PROTEIN"/>
    <property type="match status" value="1"/>
</dbReference>
<dbReference type="InterPro" id="IPR002104">
    <property type="entry name" value="Integrase_catalytic"/>
</dbReference>
<dbReference type="InterPro" id="IPR050090">
    <property type="entry name" value="Tyrosine_recombinase_XerCD"/>
</dbReference>
<dbReference type="GO" id="GO:0003677">
    <property type="term" value="F:DNA binding"/>
    <property type="evidence" value="ECO:0007669"/>
    <property type="project" value="UniProtKB-UniRule"/>
</dbReference>
<dbReference type="CDD" id="cd00796">
    <property type="entry name" value="INT_Rci_Hp1_C"/>
    <property type="match status" value="1"/>
</dbReference>
<proteinExistence type="predicted"/>
<dbReference type="RefSeq" id="WP_107282821.1">
    <property type="nucleotide sequence ID" value="NZ_PYMC01000004.1"/>
</dbReference>
<dbReference type="Proteomes" id="UP000240904">
    <property type="component" value="Unassembled WGS sequence"/>
</dbReference>
<keyword evidence="1" id="KW-0229">DNA integration</keyword>
<evidence type="ECO:0000259" key="6">
    <source>
        <dbReference type="PROSITE" id="PS51900"/>
    </source>
</evidence>
<sequence length="334" mass="38685">MSVRKQTDGTWLCECYPQGRQGKRLRKKFATKGEALAFERFTMREIEDKPWLGEKPDNRRLSELVDLWFEYHGKNIKAGKMCYRRLQVISELMGNPIAAQCSGRDFTRYRANRRNIVVNGAKELSPQTQNLELTLLKAVFNELHRLNEWNHPNPFESVKKIKTPEKELAFLTHEQIIHLLDFVSNTNNGEEIVKIIKVCLATGSRIMEAATLKGSQLTKHKITFTNTKGKRNRTVPISSELYDEIHRRGNGPLFTTNYLPLYKRIRRCFPELPKGQTTHVLRHTFASHFMMNGGNILVLQRILGHTDIKQTMVYSHFAPDHLQDAVTKNPLNFL</sequence>
<dbReference type="InterPro" id="IPR013762">
    <property type="entry name" value="Integrase-like_cat_sf"/>
</dbReference>
<protein>
    <submittedName>
        <fullName evidence="7">Integrase</fullName>
    </submittedName>
</protein>
<gene>
    <name evidence="7" type="ORF">C9I89_07930</name>
</gene>
<evidence type="ECO:0000256" key="1">
    <source>
        <dbReference type="ARBA" id="ARBA00022908"/>
    </source>
</evidence>
<dbReference type="Pfam" id="PF24624">
    <property type="entry name" value="Int_N"/>
    <property type="match status" value="1"/>
</dbReference>
<dbReference type="GO" id="GO:0015074">
    <property type="term" value="P:DNA integration"/>
    <property type="evidence" value="ECO:0007669"/>
    <property type="project" value="UniProtKB-KW"/>
</dbReference>
<comment type="caution">
    <text evidence="7">The sequence shown here is derived from an EMBL/GenBank/DDBJ whole genome shotgun (WGS) entry which is preliminary data.</text>
</comment>
<name>A0A2T3N072_9GAMM</name>
<dbReference type="Gene3D" id="1.10.443.10">
    <property type="entry name" value="Intergrase catalytic core"/>
    <property type="match status" value="1"/>
</dbReference>
<feature type="domain" description="Tyr recombinase" evidence="5">
    <location>
        <begin position="166"/>
        <end position="327"/>
    </location>
</feature>
<dbReference type="GO" id="GO:0006310">
    <property type="term" value="P:DNA recombination"/>
    <property type="evidence" value="ECO:0007669"/>
    <property type="project" value="UniProtKB-KW"/>
</dbReference>
<dbReference type="OrthoDB" id="9795573at2"/>
<dbReference type="AlphaFoldDB" id="A0A2T3N072"/>
<organism evidence="7 8">
    <name type="scientific">Photobacterium lipolyticum</name>
    <dbReference type="NCBI Taxonomy" id="266810"/>
    <lineage>
        <taxon>Bacteria</taxon>
        <taxon>Pseudomonadati</taxon>
        <taxon>Pseudomonadota</taxon>
        <taxon>Gammaproteobacteria</taxon>
        <taxon>Vibrionales</taxon>
        <taxon>Vibrionaceae</taxon>
        <taxon>Photobacterium</taxon>
    </lineage>
</organism>
<dbReference type="PANTHER" id="PTHR30349">
    <property type="entry name" value="PHAGE INTEGRASE-RELATED"/>
    <property type="match status" value="1"/>
</dbReference>
<keyword evidence="2 4" id="KW-0238">DNA-binding</keyword>
<evidence type="ECO:0000256" key="2">
    <source>
        <dbReference type="ARBA" id="ARBA00023125"/>
    </source>
</evidence>
<evidence type="ECO:0000313" key="8">
    <source>
        <dbReference type="Proteomes" id="UP000240904"/>
    </source>
</evidence>
<dbReference type="InterPro" id="IPR044068">
    <property type="entry name" value="CB"/>
</dbReference>
<dbReference type="InterPro" id="IPR057084">
    <property type="entry name" value="Int_N"/>
</dbReference>
<feature type="domain" description="Core-binding (CB)" evidence="6">
    <location>
        <begin position="59"/>
        <end position="144"/>
    </location>
</feature>
<dbReference type="PROSITE" id="PS51900">
    <property type="entry name" value="CB"/>
    <property type="match status" value="1"/>
</dbReference>
<reference evidence="7 8" key="1">
    <citation type="submission" date="2018-03" db="EMBL/GenBank/DDBJ databases">
        <title>Whole genome sequencing of Histamine producing bacteria.</title>
        <authorList>
            <person name="Butler K."/>
        </authorList>
    </citation>
    <scope>NUCLEOTIDE SEQUENCE [LARGE SCALE GENOMIC DNA]</scope>
    <source>
        <strain evidence="7 8">DSM 16190</strain>
    </source>
</reference>
<accession>A0A2T3N072</accession>